<comment type="similarity">
    <text evidence="2 7">Belongs to the ExbD/TolR family.</text>
</comment>
<keyword evidence="7" id="KW-0813">Transport</keyword>
<evidence type="ECO:0000256" key="7">
    <source>
        <dbReference type="RuleBase" id="RU003879"/>
    </source>
</evidence>
<accession>A0ABV8AMK5</accession>
<evidence type="ECO:0000256" key="1">
    <source>
        <dbReference type="ARBA" id="ARBA00004162"/>
    </source>
</evidence>
<evidence type="ECO:0000256" key="3">
    <source>
        <dbReference type="ARBA" id="ARBA00022475"/>
    </source>
</evidence>
<gene>
    <name evidence="8" type="ORF">ACFOSX_12330</name>
</gene>
<keyword evidence="5" id="KW-1133">Transmembrane helix</keyword>
<organism evidence="8 9">
    <name type="scientific">Winogradskyella maritima</name>
    <dbReference type="NCBI Taxonomy" id="1517766"/>
    <lineage>
        <taxon>Bacteria</taxon>
        <taxon>Pseudomonadati</taxon>
        <taxon>Bacteroidota</taxon>
        <taxon>Flavobacteriia</taxon>
        <taxon>Flavobacteriales</taxon>
        <taxon>Flavobacteriaceae</taxon>
        <taxon>Winogradskyella</taxon>
    </lineage>
</organism>
<reference evidence="9" key="1">
    <citation type="journal article" date="2019" name="Int. J. Syst. Evol. Microbiol.">
        <title>The Global Catalogue of Microorganisms (GCM) 10K type strain sequencing project: providing services to taxonomists for standard genome sequencing and annotation.</title>
        <authorList>
            <consortium name="The Broad Institute Genomics Platform"/>
            <consortium name="The Broad Institute Genome Sequencing Center for Infectious Disease"/>
            <person name="Wu L."/>
            <person name="Ma J."/>
        </authorList>
    </citation>
    <scope>NUCLEOTIDE SEQUENCE [LARGE SCALE GENOMIC DNA]</scope>
    <source>
        <strain evidence="9">CECT 8979</strain>
    </source>
</reference>
<evidence type="ECO:0000256" key="5">
    <source>
        <dbReference type="ARBA" id="ARBA00022989"/>
    </source>
</evidence>
<evidence type="ECO:0000256" key="2">
    <source>
        <dbReference type="ARBA" id="ARBA00005811"/>
    </source>
</evidence>
<evidence type="ECO:0000313" key="8">
    <source>
        <dbReference type="EMBL" id="MFC3878016.1"/>
    </source>
</evidence>
<dbReference type="PANTHER" id="PTHR30558:SF3">
    <property type="entry name" value="BIOPOLYMER TRANSPORT PROTEIN EXBD-RELATED"/>
    <property type="match status" value="1"/>
</dbReference>
<comment type="caution">
    <text evidence="8">The sequence shown here is derived from an EMBL/GenBank/DDBJ whole genome shotgun (WGS) entry which is preliminary data.</text>
</comment>
<keyword evidence="6" id="KW-0472">Membrane</keyword>
<keyword evidence="7" id="KW-0653">Protein transport</keyword>
<dbReference type="Proteomes" id="UP001595812">
    <property type="component" value="Unassembled WGS sequence"/>
</dbReference>
<dbReference type="RefSeq" id="WP_386101546.1">
    <property type="nucleotide sequence ID" value="NZ_JBHSAT010000022.1"/>
</dbReference>
<comment type="subcellular location">
    <subcellularLocation>
        <location evidence="1">Cell membrane</location>
        <topology evidence="1">Single-pass membrane protein</topology>
    </subcellularLocation>
    <subcellularLocation>
        <location evidence="7">Cell membrane</location>
        <topology evidence="7">Single-pass type II membrane protein</topology>
    </subcellularLocation>
</comment>
<evidence type="ECO:0000313" key="9">
    <source>
        <dbReference type="Proteomes" id="UP001595812"/>
    </source>
</evidence>
<dbReference type="PANTHER" id="PTHR30558">
    <property type="entry name" value="EXBD MEMBRANE COMPONENT OF PMF-DRIVEN MACROMOLECULE IMPORT SYSTEM"/>
    <property type="match status" value="1"/>
</dbReference>
<dbReference type="EMBL" id="JBHSAT010000022">
    <property type="protein sequence ID" value="MFC3878016.1"/>
    <property type="molecule type" value="Genomic_DNA"/>
</dbReference>
<name>A0ABV8AMK5_9FLAO</name>
<protein>
    <submittedName>
        <fullName evidence="8">ExbD/TolR family protein</fullName>
    </submittedName>
</protein>
<keyword evidence="9" id="KW-1185">Reference proteome</keyword>
<keyword evidence="3" id="KW-1003">Cell membrane</keyword>
<evidence type="ECO:0000256" key="6">
    <source>
        <dbReference type="ARBA" id="ARBA00023136"/>
    </source>
</evidence>
<evidence type="ECO:0000256" key="4">
    <source>
        <dbReference type="ARBA" id="ARBA00022692"/>
    </source>
</evidence>
<dbReference type="Pfam" id="PF02472">
    <property type="entry name" value="ExbD"/>
    <property type="match status" value="1"/>
</dbReference>
<dbReference type="InterPro" id="IPR003400">
    <property type="entry name" value="ExbD"/>
</dbReference>
<keyword evidence="4 7" id="KW-0812">Transmembrane</keyword>
<sequence>MKRRYSPTVNAGSMADIAFLLLIFFLVTTTISAEKGILRKLPSECPPGQICEAELHERNVLRIFINANDDIMIEDEEVQLEDIAPLAKAFLDNNGDGSCLYCSGLQSPDASDNPKEAVISLQHDATTSYSRFIEVQDELTKAYFGLREVYARKTFDKAPENLSDDELLQTKKAYPFILSEAKTKRE</sequence>
<proteinExistence type="inferred from homology"/>